<dbReference type="AlphaFoldDB" id="A0A645AKJ7"/>
<accession>A0A645AKJ7</accession>
<proteinExistence type="predicted"/>
<organism evidence="1">
    <name type="scientific">bioreactor metagenome</name>
    <dbReference type="NCBI Taxonomy" id="1076179"/>
    <lineage>
        <taxon>unclassified sequences</taxon>
        <taxon>metagenomes</taxon>
        <taxon>ecological metagenomes</taxon>
    </lineage>
</organism>
<protein>
    <submittedName>
        <fullName evidence="1">Uncharacterized protein</fullName>
    </submittedName>
</protein>
<gene>
    <name evidence="1" type="ORF">SDC9_96930</name>
</gene>
<comment type="caution">
    <text evidence="1">The sequence shown here is derived from an EMBL/GenBank/DDBJ whole genome shotgun (WGS) entry which is preliminary data.</text>
</comment>
<evidence type="ECO:0000313" key="1">
    <source>
        <dbReference type="EMBL" id="MPM50194.1"/>
    </source>
</evidence>
<dbReference type="EMBL" id="VSSQ01012858">
    <property type="protein sequence ID" value="MPM50194.1"/>
    <property type="molecule type" value="Genomic_DNA"/>
</dbReference>
<reference evidence="1" key="1">
    <citation type="submission" date="2019-08" db="EMBL/GenBank/DDBJ databases">
        <authorList>
            <person name="Kucharzyk K."/>
            <person name="Murdoch R.W."/>
            <person name="Higgins S."/>
            <person name="Loffler F."/>
        </authorList>
    </citation>
    <scope>NUCLEOTIDE SEQUENCE</scope>
</reference>
<name>A0A645AKJ7_9ZZZZ</name>
<sequence>MKILERIFSVCQQKIDSPELIQYCFRCTVRSTGSAQYPPHFRVIVQHVFSVVLHVEKLGKFFSDVVNGEKLGEEFRHNFSATNKVHQ</sequence>